<evidence type="ECO:0000313" key="3">
    <source>
        <dbReference type="Proteomes" id="UP001178507"/>
    </source>
</evidence>
<organism evidence="2 3">
    <name type="scientific">Effrenium voratum</name>
    <dbReference type="NCBI Taxonomy" id="2562239"/>
    <lineage>
        <taxon>Eukaryota</taxon>
        <taxon>Sar</taxon>
        <taxon>Alveolata</taxon>
        <taxon>Dinophyceae</taxon>
        <taxon>Suessiales</taxon>
        <taxon>Symbiodiniaceae</taxon>
        <taxon>Effrenium</taxon>
    </lineage>
</organism>
<feature type="compositionally biased region" description="Polar residues" evidence="1">
    <location>
        <begin position="248"/>
        <end position="261"/>
    </location>
</feature>
<feature type="region of interest" description="Disordered" evidence="1">
    <location>
        <begin position="119"/>
        <end position="261"/>
    </location>
</feature>
<evidence type="ECO:0000313" key="2">
    <source>
        <dbReference type="EMBL" id="CAJ1410783.1"/>
    </source>
</evidence>
<protein>
    <submittedName>
        <fullName evidence="2">Uncharacterized protein</fullName>
    </submittedName>
</protein>
<dbReference type="Proteomes" id="UP001178507">
    <property type="component" value="Unassembled WGS sequence"/>
</dbReference>
<reference evidence="2" key="1">
    <citation type="submission" date="2023-08" db="EMBL/GenBank/DDBJ databases">
        <authorList>
            <person name="Chen Y."/>
            <person name="Shah S."/>
            <person name="Dougan E. K."/>
            <person name="Thang M."/>
            <person name="Chan C."/>
        </authorList>
    </citation>
    <scope>NUCLEOTIDE SEQUENCE</scope>
</reference>
<feature type="region of interest" description="Disordered" evidence="1">
    <location>
        <begin position="47"/>
        <end position="90"/>
    </location>
</feature>
<gene>
    <name evidence="2" type="ORF">EVOR1521_LOCUS31545</name>
</gene>
<feature type="compositionally biased region" description="Basic and acidic residues" evidence="1">
    <location>
        <begin position="214"/>
        <end position="229"/>
    </location>
</feature>
<dbReference type="AlphaFoldDB" id="A0AA36NN38"/>
<feature type="compositionally biased region" description="Basic and acidic residues" evidence="1">
    <location>
        <begin position="60"/>
        <end position="80"/>
    </location>
</feature>
<dbReference type="EMBL" id="CAUJNA010003839">
    <property type="protein sequence ID" value="CAJ1410783.1"/>
    <property type="molecule type" value="Genomic_DNA"/>
</dbReference>
<proteinExistence type="predicted"/>
<evidence type="ECO:0000256" key="1">
    <source>
        <dbReference type="SAM" id="MobiDB-lite"/>
    </source>
</evidence>
<keyword evidence="3" id="KW-1185">Reference proteome</keyword>
<name>A0AA36NN38_9DINO</name>
<feature type="compositionally biased region" description="Basic and acidic residues" evidence="1">
    <location>
        <begin position="131"/>
        <end position="145"/>
    </location>
</feature>
<accession>A0AA36NN38</accession>
<feature type="compositionally biased region" description="Basic and acidic residues" evidence="1">
    <location>
        <begin position="166"/>
        <end position="185"/>
    </location>
</feature>
<sequence length="322" mass="34945">MVEPTDDDIKCSMTATTDLPHDIDATVVEPTDDDIKCSMTATTDLPHHVDATVVEPTDGAMDRAHRDPRDPRAVRDREAAAQRPDAAPESICSIRAEQQVKVVATQTPPCRVRVLPASAPRVRHHSPRMGSRREIGEVQVRDRRCPLHRSGSTPSLGHRRGATKAKVLEQSKDAKANTGAKERKSMGTKGVEGNARAASAPAPRGVKIAPAGKTAKDPKPQNLHKDTSKAKRKPSRKPKEPEAAGVSQPKQPGPVSSAQTLLMPSSWGNFETADLEFRSTEEVELNAIIQAPPLVQVQIKRKTRRGFSINRGCGCCDQKLCN</sequence>
<comment type="caution">
    <text evidence="2">The sequence shown here is derived from an EMBL/GenBank/DDBJ whole genome shotgun (WGS) entry which is preliminary data.</text>
</comment>